<gene>
    <name evidence="2" type="ORF">QJS64_21815</name>
</gene>
<dbReference type="InterPro" id="IPR016181">
    <property type="entry name" value="Acyl_CoA_acyltransferase"/>
</dbReference>
<feature type="domain" description="N-acetyltransferase" evidence="1">
    <location>
        <begin position="146"/>
        <end position="284"/>
    </location>
</feature>
<protein>
    <submittedName>
        <fullName evidence="2">GNAT family N-acetyltransferase</fullName>
        <ecNumber evidence="2">2.3.1.-</ecNumber>
    </submittedName>
</protein>
<dbReference type="Pfam" id="PF13673">
    <property type="entry name" value="Acetyltransf_10"/>
    <property type="match status" value="1"/>
</dbReference>
<keyword evidence="2" id="KW-0012">Acyltransferase</keyword>
<sequence length="284" mass="33738">MIRNLKKLDNIKIIELLKNEVSNINEIEIENMIRSNSYCKVYAEGNSILGFSILTFDNIKKDSKLMLYVSESNRNKGIGHKLYSNVINFIKSKEIDKVNVEIRIEKYDTSSFFLKKGFNRWFGYCHMNYKGDKKDSSLNPIIYKDMYYNEYKELYENCFYDMRKSLNIQPHRVHPSRDELIKNQDYIFMLLDKDKIIGSVTLLNNEIDDLIVTKNYQNKGYGKELLNFGINYYISQGSRYVYLRVANWNSKAINIYKNAGFRINVKGEYYYLDLNTKSLYNIYL</sequence>
<dbReference type="Pfam" id="PF00583">
    <property type="entry name" value="Acetyltransf_1"/>
    <property type="match status" value="1"/>
</dbReference>
<dbReference type="GO" id="GO:0016746">
    <property type="term" value="F:acyltransferase activity"/>
    <property type="evidence" value="ECO:0007669"/>
    <property type="project" value="UniProtKB-KW"/>
</dbReference>
<evidence type="ECO:0000259" key="1">
    <source>
        <dbReference type="PROSITE" id="PS51186"/>
    </source>
</evidence>
<evidence type="ECO:0000313" key="3">
    <source>
        <dbReference type="Proteomes" id="UP001239169"/>
    </source>
</evidence>
<name>A0ABY8R894_PARBF</name>
<evidence type="ECO:0000313" key="2">
    <source>
        <dbReference type="EMBL" id="WGX77769.1"/>
    </source>
</evidence>
<keyword evidence="2" id="KW-0614">Plasmid</keyword>
<keyword evidence="2" id="KW-0808">Transferase</keyword>
<organism evidence="2 3">
    <name type="scientific">Paraclostridium bifermentans</name>
    <name type="common">Clostridium bifermentans</name>
    <dbReference type="NCBI Taxonomy" id="1490"/>
    <lineage>
        <taxon>Bacteria</taxon>
        <taxon>Bacillati</taxon>
        <taxon>Bacillota</taxon>
        <taxon>Clostridia</taxon>
        <taxon>Peptostreptococcales</taxon>
        <taxon>Peptostreptococcaceae</taxon>
        <taxon>Paraclostridium</taxon>
    </lineage>
</organism>
<keyword evidence="3" id="KW-1185">Reference proteome</keyword>
<dbReference type="InterPro" id="IPR050276">
    <property type="entry name" value="MshD_Acetyltransferase"/>
</dbReference>
<reference evidence="2 3" key="1">
    <citation type="submission" date="2023-04" db="EMBL/GenBank/DDBJ databases">
        <title>Bacteria Genome Submission.</title>
        <authorList>
            <person name="Isaac P."/>
        </authorList>
    </citation>
    <scope>NUCLEOTIDE SEQUENCE [LARGE SCALE GENOMIC DNA]</scope>
    <source>
        <strain evidence="2 3">SampleS7P1</strain>
        <plasmid evidence="2 3">unnamed6</plasmid>
    </source>
</reference>
<dbReference type="Proteomes" id="UP001239169">
    <property type="component" value="Plasmid unnamed6"/>
</dbReference>
<dbReference type="EC" id="2.3.1.-" evidence="2"/>
<dbReference type="EMBL" id="CP124691">
    <property type="protein sequence ID" value="WGX77769.1"/>
    <property type="molecule type" value="Genomic_DNA"/>
</dbReference>
<dbReference type="PROSITE" id="PS51186">
    <property type="entry name" value="GNAT"/>
    <property type="match status" value="2"/>
</dbReference>
<dbReference type="InterPro" id="IPR000182">
    <property type="entry name" value="GNAT_dom"/>
</dbReference>
<proteinExistence type="predicted"/>
<dbReference type="SUPFAM" id="SSF55729">
    <property type="entry name" value="Acyl-CoA N-acyltransferases (Nat)"/>
    <property type="match status" value="2"/>
</dbReference>
<geneLocation type="plasmid" evidence="2 3">
    <name>unnamed6</name>
</geneLocation>
<accession>A0ABY8R894</accession>
<dbReference type="PANTHER" id="PTHR43617">
    <property type="entry name" value="L-AMINO ACID N-ACETYLTRANSFERASE"/>
    <property type="match status" value="1"/>
</dbReference>
<dbReference type="Gene3D" id="3.40.630.30">
    <property type="match status" value="2"/>
</dbReference>
<feature type="domain" description="N-acetyltransferase" evidence="1">
    <location>
        <begin position="1"/>
        <end position="132"/>
    </location>
</feature>
<dbReference type="CDD" id="cd04301">
    <property type="entry name" value="NAT_SF"/>
    <property type="match status" value="2"/>
</dbReference>